<reference evidence="3" key="1">
    <citation type="submission" date="2019-08" db="EMBL/GenBank/DDBJ databases">
        <title>Limnoglobus roseus gen. nov., sp. nov., a novel freshwater planctomycete with a giant genome from the family Gemmataceae.</title>
        <authorList>
            <person name="Kulichevskaya I.S."/>
            <person name="Naumoff D.G."/>
            <person name="Miroshnikov K."/>
            <person name="Ivanova A."/>
            <person name="Philippov D.A."/>
            <person name="Hakobyan A."/>
            <person name="Rijpstra I.C."/>
            <person name="Sinninghe Damste J.S."/>
            <person name="Liesack W."/>
            <person name="Dedysh S.N."/>
        </authorList>
    </citation>
    <scope>NUCLEOTIDE SEQUENCE [LARGE SCALE GENOMIC DNA]</scope>
    <source>
        <strain evidence="3">PX52</strain>
    </source>
</reference>
<name>A0A5C1A5Q5_9BACT</name>
<accession>A0A5C1A5Q5</accession>
<feature type="chain" id="PRO_5022968423" evidence="1">
    <location>
        <begin position="23"/>
        <end position="325"/>
    </location>
</feature>
<dbReference type="AlphaFoldDB" id="A0A5C1A5Q5"/>
<dbReference type="KEGG" id="lrs:PX52LOC_00015"/>
<keyword evidence="3" id="KW-1185">Reference proteome</keyword>
<feature type="signal peptide" evidence="1">
    <location>
        <begin position="1"/>
        <end position="22"/>
    </location>
</feature>
<keyword evidence="1" id="KW-0732">Signal</keyword>
<dbReference type="Proteomes" id="UP000324974">
    <property type="component" value="Chromosome"/>
</dbReference>
<gene>
    <name evidence="2" type="ORF">PX52LOC_00015</name>
</gene>
<evidence type="ECO:0000313" key="2">
    <source>
        <dbReference type="EMBL" id="QEL13162.1"/>
    </source>
</evidence>
<organism evidence="2 3">
    <name type="scientific">Limnoglobus roseus</name>
    <dbReference type="NCBI Taxonomy" id="2598579"/>
    <lineage>
        <taxon>Bacteria</taxon>
        <taxon>Pseudomonadati</taxon>
        <taxon>Planctomycetota</taxon>
        <taxon>Planctomycetia</taxon>
        <taxon>Gemmatales</taxon>
        <taxon>Gemmataceae</taxon>
        <taxon>Limnoglobus</taxon>
    </lineage>
</organism>
<proteinExistence type="predicted"/>
<dbReference type="OrthoDB" id="266786at2"/>
<dbReference type="RefSeq" id="WP_149108150.1">
    <property type="nucleotide sequence ID" value="NZ_CP042425.1"/>
</dbReference>
<evidence type="ECO:0000256" key="1">
    <source>
        <dbReference type="SAM" id="SignalP"/>
    </source>
</evidence>
<evidence type="ECO:0000313" key="3">
    <source>
        <dbReference type="Proteomes" id="UP000324974"/>
    </source>
</evidence>
<dbReference type="EMBL" id="CP042425">
    <property type="protein sequence ID" value="QEL13162.1"/>
    <property type="molecule type" value="Genomic_DNA"/>
</dbReference>
<protein>
    <submittedName>
        <fullName evidence="2">Uncharacterized protein</fullName>
    </submittedName>
</protein>
<sequence>MKRFFFGLVAVAALTGTLAAQTDVKPKHLYGHDLKVRPVGEQNFKAETPKVGIEVFHDTVGNALLAVSDSGNIAAVPFTAVGDKKAADWAFAHELRVRKSTEEAFTKDTKKYAIEAYKDLGSGNLLYVTDQKTIAFGPLPKDLKTEAEPAFHHGLTLKVRGLSEDDFSKAKKFGVDVSKDGNTGGLIYVTEAGSIATAAAPAAPPGESVKAPKALHGMKLQARKADEGDFTAQTRAYAVEAYSDPNSGAVVYFCETGAIATAPQPAQVTKGPPRWHHSFLLKARKPGEKDFEKAAKFGVEAFVDQNTGHTVYISETGSIAVVPGK</sequence>